<evidence type="ECO:0000313" key="2">
    <source>
        <dbReference type="EMBL" id="PWI71781.1"/>
    </source>
</evidence>
<sequence>MDPKTYLILMALAGALGQSVSYKQWLSGGCPNQAFLTASVYDGTCVQVEWLTTGSIKLEQTSPCPYGQTMQVKVSSKVCEEFVVDELLDGNSGTPLANLALII</sequence>
<evidence type="ECO:0000256" key="1">
    <source>
        <dbReference type="SAM" id="SignalP"/>
    </source>
</evidence>
<gene>
    <name evidence="2" type="ORF">PCL_11875</name>
</gene>
<dbReference type="EMBL" id="LCWV01000007">
    <property type="protein sequence ID" value="PWI71781.1"/>
    <property type="molecule type" value="Genomic_DNA"/>
</dbReference>
<dbReference type="AlphaFoldDB" id="A0A2U3EB93"/>
<feature type="chain" id="PRO_5015564453" description="Secreted protein" evidence="1">
    <location>
        <begin position="18"/>
        <end position="103"/>
    </location>
</feature>
<feature type="signal peptide" evidence="1">
    <location>
        <begin position="1"/>
        <end position="17"/>
    </location>
</feature>
<name>A0A2U3EB93_PURLI</name>
<dbReference type="Proteomes" id="UP000245956">
    <property type="component" value="Unassembled WGS sequence"/>
</dbReference>
<keyword evidence="1" id="KW-0732">Signal</keyword>
<comment type="caution">
    <text evidence="2">The sequence shown here is derived from an EMBL/GenBank/DDBJ whole genome shotgun (WGS) entry which is preliminary data.</text>
</comment>
<proteinExistence type="predicted"/>
<evidence type="ECO:0000313" key="3">
    <source>
        <dbReference type="Proteomes" id="UP000245956"/>
    </source>
</evidence>
<evidence type="ECO:0008006" key="4">
    <source>
        <dbReference type="Google" id="ProtNLM"/>
    </source>
</evidence>
<protein>
    <recommendedName>
        <fullName evidence="4">Secreted protein</fullName>
    </recommendedName>
</protein>
<reference evidence="2 3" key="1">
    <citation type="journal article" date="2016" name="Front. Microbiol.">
        <title>Genome and transcriptome sequences reveal the specific parasitism of the nematophagous Purpureocillium lilacinum 36-1.</title>
        <authorList>
            <person name="Xie J."/>
            <person name="Li S."/>
            <person name="Mo C."/>
            <person name="Xiao X."/>
            <person name="Peng D."/>
            <person name="Wang G."/>
            <person name="Xiao Y."/>
        </authorList>
    </citation>
    <scope>NUCLEOTIDE SEQUENCE [LARGE SCALE GENOMIC DNA]</scope>
    <source>
        <strain evidence="2 3">36-1</strain>
    </source>
</reference>
<accession>A0A2U3EB93</accession>
<organism evidence="2 3">
    <name type="scientific">Purpureocillium lilacinum</name>
    <name type="common">Paecilomyces lilacinus</name>
    <dbReference type="NCBI Taxonomy" id="33203"/>
    <lineage>
        <taxon>Eukaryota</taxon>
        <taxon>Fungi</taxon>
        <taxon>Dikarya</taxon>
        <taxon>Ascomycota</taxon>
        <taxon>Pezizomycotina</taxon>
        <taxon>Sordariomycetes</taxon>
        <taxon>Hypocreomycetidae</taxon>
        <taxon>Hypocreales</taxon>
        <taxon>Ophiocordycipitaceae</taxon>
        <taxon>Purpureocillium</taxon>
    </lineage>
</organism>